<dbReference type="RefSeq" id="WP_187739258.1">
    <property type="nucleotide sequence ID" value="NZ_CP060825.1"/>
</dbReference>
<keyword evidence="1" id="KW-0732">Signal</keyword>
<dbReference type="KEGG" id="sgj:IAG43_03375"/>
<sequence length="76" mass="7478">MIRFPLTRTVRRNACRAAAVAAAAVAVASAGAASAAAVPSPAGQAVDTLGMFVAPEAVDARTQGGGLAVDAPFLQR</sequence>
<dbReference type="AlphaFoldDB" id="A0A7H0HNE1"/>
<protein>
    <submittedName>
        <fullName evidence="2">Uncharacterized protein</fullName>
    </submittedName>
</protein>
<keyword evidence="3" id="KW-1185">Reference proteome</keyword>
<proteinExistence type="predicted"/>
<accession>A0A7H0HNE1</accession>
<evidence type="ECO:0000256" key="1">
    <source>
        <dbReference type="SAM" id="SignalP"/>
    </source>
</evidence>
<evidence type="ECO:0000313" key="2">
    <source>
        <dbReference type="EMBL" id="QNP62057.1"/>
    </source>
</evidence>
<name>A0A7H0HNE1_9ACTN</name>
<dbReference type="EMBL" id="CP060825">
    <property type="protein sequence ID" value="QNP62057.1"/>
    <property type="molecule type" value="Genomic_DNA"/>
</dbReference>
<gene>
    <name evidence="2" type="ORF">IAG43_03375</name>
</gene>
<organism evidence="2 3">
    <name type="scientific">Streptomyces genisteinicus</name>
    <dbReference type="NCBI Taxonomy" id="2768068"/>
    <lineage>
        <taxon>Bacteria</taxon>
        <taxon>Bacillati</taxon>
        <taxon>Actinomycetota</taxon>
        <taxon>Actinomycetes</taxon>
        <taxon>Kitasatosporales</taxon>
        <taxon>Streptomycetaceae</taxon>
        <taxon>Streptomyces</taxon>
    </lineage>
</organism>
<evidence type="ECO:0000313" key="3">
    <source>
        <dbReference type="Proteomes" id="UP000516230"/>
    </source>
</evidence>
<dbReference type="InterPro" id="IPR006311">
    <property type="entry name" value="TAT_signal"/>
</dbReference>
<reference evidence="2 3" key="1">
    <citation type="submission" date="2020-08" db="EMBL/GenBank/DDBJ databases">
        <title>A novel species.</title>
        <authorList>
            <person name="Gao J."/>
        </authorList>
    </citation>
    <scope>NUCLEOTIDE SEQUENCE [LARGE SCALE GENOMIC DNA]</scope>
    <source>
        <strain evidence="2 3">CRPJ-33</strain>
    </source>
</reference>
<feature type="chain" id="PRO_5038560556" evidence="1">
    <location>
        <begin position="33"/>
        <end position="76"/>
    </location>
</feature>
<feature type="signal peptide" evidence="1">
    <location>
        <begin position="1"/>
        <end position="32"/>
    </location>
</feature>
<dbReference type="Proteomes" id="UP000516230">
    <property type="component" value="Chromosome"/>
</dbReference>
<dbReference type="PROSITE" id="PS51318">
    <property type="entry name" value="TAT"/>
    <property type="match status" value="1"/>
</dbReference>